<proteinExistence type="predicted"/>
<dbReference type="Proteomes" id="UP000648187">
    <property type="component" value="Unassembled WGS sequence"/>
</dbReference>
<dbReference type="AlphaFoldDB" id="A0A835G544"/>
<gene>
    <name evidence="2" type="ORF">HW555_012856</name>
</gene>
<feature type="coiled-coil region" evidence="1">
    <location>
        <begin position="46"/>
        <end position="87"/>
    </location>
</feature>
<evidence type="ECO:0000256" key="1">
    <source>
        <dbReference type="SAM" id="Coils"/>
    </source>
</evidence>
<accession>A0A835G544</accession>
<protein>
    <submittedName>
        <fullName evidence="2">Uncharacterized protein</fullName>
    </submittedName>
</protein>
<reference evidence="2" key="1">
    <citation type="submission" date="2020-08" db="EMBL/GenBank/DDBJ databases">
        <title>Spodoptera exigua strain:BAW_Kor-Di-RS1 Genome sequencing and assembly.</title>
        <authorList>
            <person name="Kim J."/>
            <person name="Nam H.Y."/>
            <person name="Kwon M."/>
            <person name="Choi J.H."/>
            <person name="Cho S.R."/>
            <person name="Kim G.-H."/>
        </authorList>
    </citation>
    <scope>NUCLEOTIDE SEQUENCE</scope>
    <source>
        <strain evidence="2">BAW_Kor-Di-RS1</strain>
        <tissue evidence="2">Whole-body</tissue>
    </source>
</reference>
<dbReference type="EMBL" id="JACKWZ010000525">
    <property type="protein sequence ID" value="KAF9406959.1"/>
    <property type="molecule type" value="Genomic_DNA"/>
</dbReference>
<evidence type="ECO:0000313" key="2">
    <source>
        <dbReference type="EMBL" id="KAF9406959.1"/>
    </source>
</evidence>
<keyword evidence="1" id="KW-0175">Coiled coil</keyword>
<name>A0A835G544_SPOEX</name>
<comment type="caution">
    <text evidence="2">The sequence shown here is derived from an EMBL/GenBank/DDBJ whole genome shotgun (WGS) entry which is preliminary data.</text>
</comment>
<keyword evidence="3" id="KW-1185">Reference proteome</keyword>
<organism evidence="2 3">
    <name type="scientific">Spodoptera exigua</name>
    <name type="common">Beet armyworm</name>
    <name type="synonym">Noctua fulgens</name>
    <dbReference type="NCBI Taxonomy" id="7107"/>
    <lineage>
        <taxon>Eukaryota</taxon>
        <taxon>Metazoa</taxon>
        <taxon>Ecdysozoa</taxon>
        <taxon>Arthropoda</taxon>
        <taxon>Hexapoda</taxon>
        <taxon>Insecta</taxon>
        <taxon>Pterygota</taxon>
        <taxon>Neoptera</taxon>
        <taxon>Endopterygota</taxon>
        <taxon>Lepidoptera</taxon>
        <taxon>Glossata</taxon>
        <taxon>Ditrysia</taxon>
        <taxon>Noctuoidea</taxon>
        <taxon>Noctuidae</taxon>
        <taxon>Amphipyrinae</taxon>
        <taxon>Spodoptera</taxon>
    </lineage>
</organism>
<evidence type="ECO:0000313" key="3">
    <source>
        <dbReference type="Proteomes" id="UP000648187"/>
    </source>
</evidence>
<feature type="non-terminal residue" evidence="2">
    <location>
        <position position="383"/>
    </location>
</feature>
<sequence length="383" mass="44035">DSNITYRNYRLFKTSSLCDLTADNSALFDTTMASLPNTSLNTSQTVVDLQERVKKLSEELDSAHVEIENLNSENFRLKTDIQKYLKTIDTYKELASNIDRKNNTPLSGRKRKTHQGYKISLTKPLIEDLNIKQTYSDKTQDLPVSTYHDKSPRASTQWLSNGSVVPKQKNKLAIISSGCTKGTLPLIEKVFSDSFEYCHYLLPNVFTEEALSTIEHKLKAFSINDYCLIFIGENDLKNDDYMEILDNLRKYLKKNTHTNLVVCTPTFICGALIYNYKVELFNNLLLWEIKNNRYAYNFDTNRTLSLEMFSISTGKINKQGWKNILERIRSNIMYDYEVFNTQDSLTNPHGGSDDQLLTTNNTVTSEDLNELSATQLTCNLFRK</sequence>